<evidence type="ECO:0000256" key="3">
    <source>
        <dbReference type="ARBA" id="ARBA00022475"/>
    </source>
</evidence>
<evidence type="ECO:0000313" key="9">
    <source>
        <dbReference type="EMBL" id="ODM07009.1"/>
    </source>
</evidence>
<feature type="transmembrane region" description="Helical" evidence="7">
    <location>
        <begin position="129"/>
        <end position="151"/>
    </location>
</feature>
<dbReference type="EMBL" id="MCGH01000002">
    <property type="protein sequence ID" value="ODM07009.1"/>
    <property type="molecule type" value="Genomic_DNA"/>
</dbReference>
<feature type="transmembrane region" description="Helical" evidence="7">
    <location>
        <begin position="88"/>
        <end position="109"/>
    </location>
</feature>
<comment type="similarity">
    <text evidence="7">Belongs to the binding-protein-dependent transport system permease family.</text>
</comment>
<comment type="subcellular location">
    <subcellularLocation>
        <location evidence="1 7">Cell membrane</location>
        <topology evidence="1 7">Multi-pass membrane protein</topology>
    </subcellularLocation>
</comment>
<dbReference type="Gene3D" id="1.10.3720.10">
    <property type="entry name" value="MetI-like"/>
    <property type="match status" value="1"/>
</dbReference>
<dbReference type="Pfam" id="PF00528">
    <property type="entry name" value="BPD_transp_1"/>
    <property type="match status" value="1"/>
</dbReference>
<keyword evidence="6 7" id="KW-0472">Membrane</keyword>
<gene>
    <name evidence="9" type="primary">yteP_46</name>
    <name evidence="9" type="ORF">BEI61_02899</name>
</gene>
<dbReference type="PROSITE" id="PS50928">
    <property type="entry name" value="ABC_TM1"/>
    <property type="match status" value="1"/>
</dbReference>
<dbReference type="SUPFAM" id="SSF161098">
    <property type="entry name" value="MetI-like"/>
    <property type="match status" value="1"/>
</dbReference>
<dbReference type="InterPro" id="IPR035906">
    <property type="entry name" value="MetI-like_sf"/>
</dbReference>
<dbReference type="CDD" id="cd06261">
    <property type="entry name" value="TM_PBP2"/>
    <property type="match status" value="1"/>
</dbReference>
<evidence type="ECO:0000256" key="4">
    <source>
        <dbReference type="ARBA" id="ARBA00022692"/>
    </source>
</evidence>
<evidence type="ECO:0000256" key="6">
    <source>
        <dbReference type="ARBA" id="ARBA00023136"/>
    </source>
</evidence>
<keyword evidence="3" id="KW-1003">Cell membrane</keyword>
<evidence type="ECO:0000313" key="10">
    <source>
        <dbReference type="Proteomes" id="UP000094067"/>
    </source>
</evidence>
<dbReference type="PATRIC" id="fig|1432052.4.peg.3232"/>
<sequence>MSTKMRSMGRQRPFDDIRLHKTYYIMLIPMVVFFILFCYLPMPGLYYAFVDYDFMQGLRSPFCGFRNFEFLFSGGMDSIIWKLTKNTILYNLAFILIGNAAQITVAVLLKEIQKKYFVKVSQTLMFMPYFVSMVTIGVIVYNIFSYKYGIANNIITSFGFEKFDFYQNPQVWPVIIVAVQVWKGLGYGSVVYMAAILGIDESIYEAAYVDGASNWKRIRYITLPLLKPTAIMLIMLALGGIIKGSFELFYQIVGNNGLLLDKTDIIDTYVYRSLAVDFNMGRGAAAGLYQSVFGFVLVMAVNRIVNKVSPENALF</sequence>
<feature type="domain" description="ABC transmembrane type-1" evidence="8">
    <location>
        <begin position="84"/>
        <end position="301"/>
    </location>
</feature>
<dbReference type="InterPro" id="IPR051393">
    <property type="entry name" value="ABC_transporter_permease"/>
</dbReference>
<feature type="transmembrane region" description="Helical" evidence="7">
    <location>
        <begin position="287"/>
        <end position="305"/>
    </location>
</feature>
<dbReference type="RefSeq" id="WP_207649141.1">
    <property type="nucleotide sequence ID" value="NZ_CAJLDD010000002.1"/>
</dbReference>
<proteinExistence type="inferred from homology"/>
<accession>A0A1E3AEA5</accession>
<organism evidence="9 10">
    <name type="scientific">Eisenbergiella tayi</name>
    <dbReference type="NCBI Taxonomy" id="1432052"/>
    <lineage>
        <taxon>Bacteria</taxon>
        <taxon>Bacillati</taxon>
        <taxon>Bacillota</taxon>
        <taxon>Clostridia</taxon>
        <taxon>Lachnospirales</taxon>
        <taxon>Lachnospiraceae</taxon>
        <taxon>Eisenbergiella</taxon>
    </lineage>
</organism>
<feature type="transmembrane region" description="Helical" evidence="7">
    <location>
        <begin position="171"/>
        <end position="199"/>
    </location>
</feature>
<dbReference type="PANTHER" id="PTHR30193">
    <property type="entry name" value="ABC TRANSPORTER PERMEASE PROTEIN"/>
    <property type="match status" value="1"/>
</dbReference>
<comment type="caution">
    <text evidence="9">The sequence shown here is derived from an EMBL/GenBank/DDBJ whole genome shotgun (WGS) entry which is preliminary data.</text>
</comment>
<feature type="transmembrane region" description="Helical" evidence="7">
    <location>
        <begin position="220"/>
        <end position="242"/>
    </location>
</feature>
<evidence type="ECO:0000256" key="7">
    <source>
        <dbReference type="RuleBase" id="RU363032"/>
    </source>
</evidence>
<name>A0A1E3AEA5_9FIRM</name>
<evidence type="ECO:0000259" key="8">
    <source>
        <dbReference type="PROSITE" id="PS50928"/>
    </source>
</evidence>
<dbReference type="PANTHER" id="PTHR30193:SF44">
    <property type="entry name" value="LACTOSE TRANSPORT SYSTEM PERMEASE PROTEIN LACF"/>
    <property type="match status" value="1"/>
</dbReference>
<dbReference type="GO" id="GO:0055085">
    <property type="term" value="P:transmembrane transport"/>
    <property type="evidence" value="ECO:0007669"/>
    <property type="project" value="InterPro"/>
</dbReference>
<dbReference type="AlphaFoldDB" id="A0A1E3AEA5"/>
<keyword evidence="2 7" id="KW-0813">Transport</keyword>
<protein>
    <submittedName>
        <fullName evidence="9">Putative multiple-sugar transport system permease YteP</fullName>
    </submittedName>
</protein>
<feature type="transmembrane region" description="Helical" evidence="7">
    <location>
        <begin position="21"/>
        <end position="42"/>
    </location>
</feature>
<evidence type="ECO:0000256" key="1">
    <source>
        <dbReference type="ARBA" id="ARBA00004651"/>
    </source>
</evidence>
<evidence type="ECO:0000256" key="2">
    <source>
        <dbReference type="ARBA" id="ARBA00022448"/>
    </source>
</evidence>
<keyword evidence="9" id="KW-0762">Sugar transport</keyword>
<reference evidence="9 10" key="1">
    <citation type="submission" date="2016-07" db="EMBL/GenBank/DDBJ databases">
        <title>Characterization of isolates of Eisenbergiella tayi derived from blood cultures, using whole genome sequencing.</title>
        <authorList>
            <person name="Burdz T."/>
            <person name="Wiebe D."/>
            <person name="Huynh C."/>
            <person name="Bernard K."/>
        </authorList>
    </citation>
    <scope>NUCLEOTIDE SEQUENCE [LARGE SCALE GENOMIC DNA]</scope>
    <source>
        <strain evidence="9 10">NML 110608</strain>
    </source>
</reference>
<dbReference type="InterPro" id="IPR000515">
    <property type="entry name" value="MetI-like"/>
</dbReference>
<dbReference type="GO" id="GO:0005886">
    <property type="term" value="C:plasma membrane"/>
    <property type="evidence" value="ECO:0007669"/>
    <property type="project" value="UniProtKB-SubCell"/>
</dbReference>
<dbReference type="Proteomes" id="UP000094067">
    <property type="component" value="Unassembled WGS sequence"/>
</dbReference>
<evidence type="ECO:0000256" key="5">
    <source>
        <dbReference type="ARBA" id="ARBA00022989"/>
    </source>
</evidence>
<keyword evidence="5 7" id="KW-1133">Transmembrane helix</keyword>
<keyword evidence="4 7" id="KW-0812">Transmembrane</keyword>